<feature type="transmembrane region" description="Helical" evidence="7">
    <location>
        <begin position="250"/>
        <end position="271"/>
    </location>
</feature>
<keyword evidence="5 7" id="KW-1133">Transmembrane helix</keyword>
<dbReference type="OrthoDB" id="10262656at2759"/>
<comment type="caution">
    <text evidence="8">The sequence shown here is derived from an EMBL/GenBank/DDBJ whole genome shotgun (WGS) entry which is preliminary data.</text>
</comment>
<evidence type="ECO:0008006" key="10">
    <source>
        <dbReference type="Google" id="ProtNLM"/>
    </source>
</evidence>
<sequence>MNDNSAKYEQYNSDEACSEHQLLTCETKESYIHATCGNKRDSTVQLDDVLSDLKFGFFQMKMLTLVGAGYFAVCAEMMLFIFLSTPAKREWNLVDYEFPWLPFSTGMAGIIGGFLCFVNFGIAAFEATGFVLLLEFLPRQKRGTVMVVVTLCGAFGAVLAAGLAWLLLAQFGWRWFVGACSLPAWLVLIILIFAHDETPRFLFSSGRYQSGMEILLKIAQQNQKTLPEGTIICPSSSQRGNLKQLFSRDMWRRTIVVSMVWFLQATGYWGVTTYLPEYMASHGVNPYFNMFSVFIGEIPGLILAIMVPIYSVLNTFTPEVYPTNIRSIAMGWVNVIIEFPGLITPFVGEVLLSSTISWLYPVVGSHIYTSVYDCVWFKEGNCGARSG</sequence>
<dbReference type="PANTHER" id="PTHR23511">
    <property type="entry name" value="SYNAPTIC VESICLE GLYCOPROTEIN 2"/>
    <property type="match status" value="1"/>
</dbReference>
<evidence type="ECO:0000313" key="8">
    <source>
        <dbReference type="EMBL" id="PVD33605.1"/>
    </source>
</evidence>
<dbReference type="PANTHER" id="PTHR23511:SF34">
    <property type="entry name" value="SYNAPTIC VESICLE GLYCOPROTEIN 2"/>
    <property type="match status" value="1"/>
</dbReference>
<dbReference type="GO" id="GO:0022857">
    <property type="term" value="F:transmembrane transporter activity"/>
    <property type="evidence" value="ECO:0007669"/>
    <property type="project" value="InterPro"/>
</dbReference>
<feature type="transmembrane region" description="Helical" evidence="7">
    <location>
        <begin position="173"/>
        <end position="194"/>
    </location>
</feature>
<keyword evidence="6 7" id="KW-0472">Membrane</keyword>
<keyword evidence="9" id="KW-1185">Reference proteome</keyword>
<protein>
    <recommendedName>
        <fullName evidence="10">Major facilitator superfamily (MFS) profile domain-containing protein</fullName>
    </recommendedName>
</protein>
<dbReference type="InterPro" id="IPR036259">
    <property type="entry name" value="MFS_trans_sf"/>
</dbReference>
<evidence type="ECO:0000256" key="2">
    <source>
        <dbReference type="ARBA" id="ARBA00008335"/>
    </source>
</evidence>
<evidence type="ECO:0000256" key="3">
    <source>
        <dbReference type="ARBA" id="ARBA00022448"/>
    </source>
</evidence>
<evidence type="ECO:0000256" key="6">
    <source>
        <dbReference type="ARBA" id="ARBA00023136"/>
    </source>
</evidence>
<accession>A0A2T7PJJ7</accession>
<dbReference type="Gene3D" id="1.20.1250.20">
    <property type="entry name" value="MFS general substrate transporter like domains"/>
    <property type="match status" value="1"/>
</dbReference>
<dbReference type="GO" id="GO:0016020">
    <property type="term" value="C:membrane"/>
    <property type="evidence" value="ECO:0007669"/>
    <property type="project" value="UniProtKB-SubCell"/>
</dbReference>
<evidence type="ECO:0000256" key="5">
    <source>
        <dbReference type="ARBA" id="ARBA00022989"/>
    </source>
</evidence>
<feature type="transmembrane region" description="Helical" evidence="7">
    <location>
        <begin position="103"/>
        <end position="133"/>
    </location>
</feature>
<reference evidence="8 9" key="1">
    <citation type="submission" date="2018-04" db="EMBL/GenBank/DDBJ databases">
        <title>The genome of golden apple snail Pomacea canaliculata provides insight into stress tolerance and invasive adaptation.</title>
        <authorList>
            <person name="Liu C."/>
            <person name="Liu B."/>
            <person name="Ren Y."/>
            <person name="Zhang Y."/>
            <person name="Wang H."/>
            <person name="Li S."/>
            <person name="Jiang F."/>
            <person name="Yin L."/>
            <person name="Zhang G."/>
            <person name="Qian W."/>
            <person name="Fan W."/>
        </authorList>
    </citation>
    <scope>NUCLEOTIDE SEQUENCE [LARGE SCALE GENOMIC DNA]</scope>
    <source>
        <strain evidence="8">SZHN2017</strain>
        <tissue evidence="8">Muscle</tissue>
    </source>
</reference>
<dbReference type="STRING" id="400727.A0A2T7PJJ7"/>
<dbReference type="Proteomes" id="UP000245119">
    <property type="component" value="Linkage Group LG3"/>
</dbReference>
<dbReference type="SUPFAM" id="SSF103473">
    <property type="entry name" value="MFS general substrate transporter"/>
    <property type="match status" value="1"/>
</dbReference>
<name>A0A2T7PJJ7_POMCA</name>
<dbReference type="EMBL" id="PZQS01000003">
    <property type="protein sequence ID" value="PVD33605.1"/>
    <property type="molecule type" value="Genomic_DNA"/>
</dbReference>
<gene>
    <name evidence="8" type="ORF">C0Q70_04862</name>
</gene>
<dbReference type="AlphaFoldDB" id="A0A2T7PJJ7"/>
<comment type="subcellular location">
    <subcellularLocation>
        <location evidence="1">Membrane</location>
        <topology evidence="1">Multi-pass membrane protein</topology>
    </subcellularLocation>
</comment>
<comment type="similarity">
    <text evidence="2">Belongs to the major facilitator superfamily.</text>
</comment>
<keyword evidence="4 7" id="KW-0812">Transmembrane</keyword>
<keyword evidence="3" id="KW-0813">Transport</keyword>
<dbReference type="InterPro" id="IPR005828">
    <property type="entry name" value="MFS_sugar_transport-like"/>
</dbReference>
<evidence type="ECO:0000313" key="9">
    <source>
        <dbReference type="Proteomes" id="UP000245119"/>
    </source>
</evidence>
<feature type="transmembrane region" description="Helical" evidence="7">
    <location>
        <begin position="145"/>
        <end position="167"/>
    </location>
</feature>
<evidence type="ECO:0000256" key="4">
    <source>
        <dbReference type="ARBA" id="ARBA00022692"/>
    </source>
</evidence>
<proteinExistence type="inferred from homology"/>
<evidence type="ECO:0000256" key="1">
    <source>
        <dbReference type="ARBA" id="ARBA00004141"/>
    </source>
</evidence>
<dbReference type="Pfam" id="PF00083">
    <property type="entry name" value="Sugar_tr"/>
    <property type="match status" value="1"/>
</dbReference>
<feature type="transmembrane region" description="Helical" evidence="7">
    <location>
        <begin position="62"/>
        <end position="83"/>
    </location>
</feature>
<organism evidence="8 9">
    <name type="scientific">Pomacea canaliculata</name>
    <name type="common">Golden apple snail</name>
    <dbReference type="NCBI Taxonomy" id="400727"/>
    <lineage>
        <taxon>Eukaryota</taxon>
        <taxon>Metazoa</taxon>
        <taxon>Spiralia</taxon>
        <taxon>Lophotrochozoa</taxon>
        <taxon>Mollusca</taxon>
        <taxon>Gastropoda</taxon>
        <taxon>Caenogastropoda</taxon>
        <taxon>Architaenioglossa</taxon>
        <taxon>Ampullarioidea</taxon>
        <taxon>Ampullariidae</taxon>
        <taxon>Pomacea</taxon>
    </lineage>
</organism>
<feature type="transmembrane region" description="Helical" evidence="7">
    <location>
        <begin position="291"/>
        <end position="313"/>
    </location>
</feature>
<evidence type="ECO:0000256" key="7">
    <source>
        <dbReference type="SAM" id="Phobius"/>
    </source>
</evidence>